<dbReference type="RefSeq" id="WP_116622777.1">
    <property type="nucleotide sequence ID" value="NZ_QURN01000004.1"/>
</dbReference>
<evidence type="ECO:0000313" key="2">
    <source>
        <dbReference type="Proteomes" id="UP000262379"/>
    </source>
</evidence>
<reference evidence="2" key="1">
    <citation type="submission" date="2018-08" db="EMBL/GenBank/DDBJ databases">
        <authorList>
            <person name="Im W.T."/>
        </authorList>
    </citation>
    <scope>NUCLEOTIDE SEQUENCE [LARGE SCALE GENOMIC DNA]</scope>
    <source>
        <strain evidence="2">LA-28</strain>
    </source>
</reference>
<protein>
    <submittedName>
        <fullName evidence="1">Uncharacterized protein</fullName>
    </submittedName>
</protein>
<dbReference type="EMBL" id="QURN01000004">
    <property type="protein sequence ID" value="RFC68339.1"/>
    <property type="molecule type" value="Genomic_DNA"/>
</dbReference>
<proteinExistence type="predicted"/>
<gene>
    <name evidence="1" type="ORF">DY251_04985</name>
</gene>
<dbReference type="Proteomes" id="UP000262379">
    <property type="component" value="Unassembled WGS sequence"/>
</dbReference>
<organism evidence="1 2">
    <name type="scientific">Mesorhizobium denitrificans</name>
    <dbReference type="NCBI Taxonomy" id="2294114"/>
    <lineage>
        <taxon>Bacteria</taxon>
        <taxon>Pseudomonadati</taxon>
        <taxon>Pseudomonadota</taxon>
        <taxon>Alphaproteobacteria</taxon>
        <taxon>Hyphomicrobiales</taxon>
        <taxon>Phyllobacteriaceae</taxon>
        <taxon>Mesorhizobium</taxon>
    </lineage>
</organism>
<comment type="caution">
    <text evidence="1">The sequence shown here is derived from an EMBL/GenBank/DDBJ whole genome shotgun (WGS) entry which is preliminary data.</text>
</comment>
<accession>A0A371XGH8</accession>
<dbReference type="AlphaFoldDB" id="A0A371XGH8"/>
<evidence type="ECO:0000313" key="1">
    <source>
        <dbReference type="EMBL" id="RFC68339.1"/>
    </source>
</evidence>
<name>A0A371XGH8_9HYPH</name>
<sequence>MAKTAQAPAKPYEPTPRENKALSAFELRRQNTIPTPVMKATKKGKDLRIAPDHEDKETGYKLIMEAIGTADPDFVQIALEQLTKLAIPGATAPCTPEALNASLALVRGIRPQDEVEAMLAIQMSAIHMATMTTAARLSVAKEVTWIELHEKALNKLARTFTTQIEALKRYRSKGEQKVTVEHVTVNEGGQAIVGTVTQGGGV</sequence>
<keyword evidence="2" id="KW-1185">Reference proteome</keyword>